<evidence type="ECO:0000256" key="4">
    <source>
        <dbReference type="ARBA" id="ARBA00022833"/>
    </source>
</evidence>
<feature type="compositionally biased region" description="Basic and acidic residues" evidence="9">
    <location>
        <begin position="1290"/>
        <end position="1300"/>
    </location>
</feature>
<accession>A0A6P9A8R4</accession>
<dbReference type="RefSeq" id="XP_034254410.1">
    <property type="nucleotide sequence ID" value="XM_034398519.1"/>
</dbReference>
<feature type="region of interest" description="Disordered" evidence="9">
    <location>
        <begin position="2598"/>
        <end position="2684"/>
    </location>
</feature>
<feature type="compositionally biased region" description="Low complexity" evidence="9">
    <location>
        <begin position="2105"/>
        <end position="2117"/>
    </location>
</feature>
<proteinExistence type="inferred from homology"/>
<feature type="region of interest" description="Disordered" evidence="9">
    <location>
        <begin position="2489"/>
        <end position="2530"/>
    </location>
</feature>
<feature type="region of interest" description="Disordered" evidence="9">
    <location>
        <begin position="1"/>
        <end position="52"/>
    </location>
</feature>
<feature type="compositionally biased region" description="Basic and acidic residues" evidence="9">
    <location>
        <begin position="780"/>
        <end position="791"/>
    </location>
</feature>
<feature type="compositionally biased region" description="Basic and acidic residues" evidence="9">
    <location>
        <begin position="428"/>
        <end position="437"/>
    </location>
</feature>
<feature type="compositionally biased region" description="Basic residues" evidence="9">
    <location>
        <begin position="2252"/>
        <end position="2264"/>
    </location>
</feature>
<dbReference type="Gene3D" id="3.30.40.10">
    <property type="entry name" value="Zinc/RING finger domain, C3HC4 (zinc finger)"/>
    <property type="match status" value="2"/>
</dbReference>
<feature type="region of interest" description="Disordered" evidence="9">
    <location>
        <begin position="1620"/>
        <end position="1646"/>
    </location>
</feature>
<feature type="compositionally biased region" description="Low complexity" evidence="9">
    <location>
        <begin position="2640"/>
        <end position="2652"/>
    </location>
</feature>
<dbReference type="InterPro" id="IPR019786">
    <property type="entry name" value="Zinc_finger_PHD-type_CS"/>
</dbReference>
<dbReference type="KEGG" id="tpal:117653121"/>
<feature type="domain" description="PHD-type" evidence="10">
    <location>
        <begin position="235"/>
        <end position="285"/>
    </location>
</feature>
<dbReference type="Pfam" id="PF10513">
    <property type="entry name" value="EPL1"/>
    <property type="match status" value="1"/>
</dbReference>
<feature type="compositionally biased region" description="Polar residues" evidence="9">
    <location>
        <begin position="2146"/>
        <end position="2183"/>
    </location>
</feature>
<comment type="function">
    <text evidence="6">May function as a negative regulator of the EGFR/Ras/MAPK signaling pathway during eye development.</text>
</comment>
<keyword evidence="4" id="KW-0862">Zinc</keyword>
<feature type="compositionally biased region" description="Polar residues" evidence="9">
    <location>
        <begin position="1630"/>
        <end position="1644"/>
    </location>
</feature>
<dbReference type="OrthoDB" id="20839at2759"/>
<keyword evidence="2" id="KW-0677">Repeat</keyword>
<feature type="compositionally biased region" description="Low complexity" evidence="9">
    <location>
        <begin position="2672"/>
        <end position="2681"/>
    </location>
</feature>
<evidence type="ECO:0000313" key="14">
    <source>
        <dbReference type="RefSeq" id="XP_034254408.1"/>
    </source>
</evidence>
<feature type="compositionally biased region" description="Basic and acidic residues" evidence="9">
    <location>
        <begin position="686"/>
        <end position="699"/>
    </location>
</feature>
<feature type="domain" description="PHD-type" evidence="11">
    <location>
        <begin position="287"/>
        <end position="404"/>
    </location>
</feature>
<dbReference type="InterPro" id="IPR013083">
    <property type="entry name" value="Znf_RING/FYVE/PHD"/>
</dbReference>
<dbReference type="PROSITE" id="PS50016">
    <property type="entry name" value="ZF_PHD_2"/>
    <property type="match status" value="1"/>
</dbReference>
<dbReference type="CDD" id="cd15707">
    <property type="entry name" value="ePHD_RNO"/>
    <property type="match status" value="1"/>
</dbReference>
<feature type="compositionally biased region" description="Basic and acidic residues" evidence="9">
    <location>
        <begin position="1098"/>
        <end position="1144"/>
    </location>
</feature>
<sequence length="2955" mass="322626">MSQRVKRSLKSDDGPVPTKRRKGRPTVDDDDSASIADSMGAWASRSQDSIKPPNIYNRTVAEAPAEVGELFRKDLISAMKLADSEPLTADEYWVIGDQWKQEWERGVQVPVNPDSLPGPSVTQVSHCSYAAKPGHEFKLPKSKYVAICKDDSFDPETHILSDTPAKAEKACSYDLDDTDAAWLQILNGERAAMGLVPIKEDQVERVMEELEMRCWDKIQTIVKTEESLGIEFDENVICDVCRSPDSEESNEMVFCDSCNICVHQACYGITTIPSGQWLCRTCALGKRPECVLCPNKMGAMKSTQSGSKWAHVSCSLWIPEVSIGSVEKMEPITKISSIPQSRWALICVLCRERVGACIQCSVKSCKTAYHVTCAFKHGLEMRAIIEDDAADDGVKLRSYCQKHSVTSKDKKSSASSEDDESKRKKRKDMTSEEKNQARAAKLQEIEAEFDKHVAHTDVKQCLDVDPDGILYIYNYWKLKRRAGGNKPFLAPKSDDVDLLSQKQEQADLDKMRMFVQLRQDLERVRNLCYMVSRREKLSRTFFRMREQTFHKQAAVLSDPHCSLSSLEVQAVIEANHGPSIYDRLYSHITADSCSSDFEMILARISGLDVPEDSEKLKTSELNGLVKSSGRRSGMDNPYKRTYMNGASRRRSSIYNSMSSGSETDSGAQRRKDSRLGLDSSASSTEHSLERKPLRDRNETKTVSPSPAKSPHKSSRKSAAMLGLDSGASSTEEEKSSSRKGGRLRSPPSSSKLNEESTSHSTSSKSRLVSLGLDSDGSSTEEEKPKHEDSKKSRNRKKPNASLKKSAEKDKPGSKAATMARLGLDSNGSSTDDEKPVRKLSTDASAPSKRRGRKPPVTPARVRKDTSSDDEDAVKRNKGSQLRNNLRKVGPESDVKMSVSEDSDNDLLIRSSSKTDNKKFAAIYSDSDSDASKDESSSNMTADHHQNMMRTKGAMKEFSGFASKSGNKSPKKSSKVKSKDDKLADDVSKDKENIKSKKKDNAPTDLIVPQRQAAKKASESIQKVSQSRLKDFDVDRELSSKQIPSEPEKTKSKSKAKEEDKKSKSGRDGKLPPDIYEFDKDPDAAEILAYVPQRQAAKKANEHMKTGIKKTEKDAADSPRMEKGKKETEVDKSKKQDARKQESRSNKLSKSSSSSSSSSTSSSSSSGSSSTSSSSSESDSESRSKSPVKKDVKSEKISEPVSELKKVSAKKEERPFLGKVPKSSDSSSLDSDSDSDKEKDVKKSASRPKLSPKEKDGSSLQMASKTFRKAPDKKLKTSAGRPELELQQPPSERDEPFRSKETVGGALRTDSRDTSDRLRSAEGGSAERRSGGLSDVKEPDTLKESQQTRGRTRSKGVEESPRDRGRMGKQDPVAQKEQPKPGKRKSDESKDSSPLKELGSPIRRNETPRRGAESSSPSKEESKSKYSPAEVKKVSKKIDLQSPEREFERRKSTRNASIDSGSKVLSGDNLSEESKVLRSPTTGLRSPSFRSPKMAPESTIGLKHDEESLVKTMNSILTSDKDTSVITRKKPSPKKDVQDKNILDVSRASSFSSSSSSSSTSNDDEANKDKSSRSLVPQLAGDKLLPPVEIDTKVVDSVHDNIKHTGLDSSLDFAVSEPKKISSRSNSLSSAPYQQRSIFSPQQPKDSGVSDLFDFQNDLYAVDETVNDDGFGIPANSEDIMRAPLQFSFSNDHLFKDDTKEDTNRETQNLLDKLRQSYAQIKSQPGTCDMADAPALPPDASCDQADPDIEEVPVLPKTIEEVNLADEVVKSQTVAPEITAGHHLVSSHLGLSSNTLEVPSLNKMNMSAHETSNQEPSFAGYSCAVEASLSKAMPVNQIIDSTKNVQADERWVPPSGIVYPDVPKETQQPPSLPLATSQHLDLAQLARDPLALSSQSQMLPLGSQPNMQQQSISQDLEKSLLQHEQQPSVPAMGHDQFESMAQTPHMDSPLPYPEIHAQAKWADRQVLPVRCNSTTSDDTDSDDDGHNDAEPLPTPEAPVPPSSAELMAPYAAPSMPYPPCPMPEAPPYHSYSEPAPFVNPLFPPSGFPGPNIYAPTYGAFPDHSHGMMPAMAQKLEEPPQQMPAPCTAAFTSSSHNMAFTAAMVSPLPTGTPTGTPLLPQDPPLTPAAFPTSTAPPTPSPVLPHDTQPASTPYSSQTSLDSQTIISASESSHQLPPVPSQSSKVAASVGKKTPTKPTRSSPRVISLQQKSPGKSPGKSPRQETAVIKASNQSRGGTSVKKAPKAPRQSSQGRGRGRGRGKGRGSHHGFNDDFGICSKLAGTVYDLDFDDDDMTDSVENLRAMRERRKSTDIHDRRGSESSYQDSSVSPKFTSPPHVSSKHRSTVYQSQNLSELRPPTPLHDGPSAADDDDDDDVAASPEPEETPEVNQLQNFNECVLPGPVDMRTYNSFEVQQTPAQTAPFNNLLGSLSAEQQEPDIAEDIEKEIQAADKEKEKQIEEPRVCLPESRQQLKMKIKGPFLDPNYAAAAPTVTPMSQQQQPAMPAVAPLDSVQGPGMAPGSGMSSASASGTSNLRRMRKKELLRQYCSQDMNMDDASAQAMPGHAVQPTPPVSRNVISIPKAVASMTTIPTREDYRAVVDANMEKKRKKDKTPTLSISYAGKNTTDAPEYEDSEEFPERRRSVGSNGSNNSFPSGDASQPLKRRGRAPKNPSVPPAAAEVATTPKLKIKIGANTAEVALSNPATEKKNLRIRPPKKRQQAAAPCLEKLFAENMKYRKEIMKAFGGGEDDREEPEVVAPVAKKKKKKKKNSRSSSPSPSPAIPKVEVITNEVAAPKLIIRFGGKGNTSSNSTSGGNAPNASVAPSDVGTPTQERTAEGQDKNASDSILERLPLLPENQPSGETNASQDLQQAPGVGTDPDKSQGGDASALRKVRTSKSATIPKLKLKLARCEEGYVRKACAETVSNPDERASEVVPPTENVHNMTDMNSLPLSQDCEVR</sequence>
<evidence type="ECO:0000313" key="15">
    <source>
        <dbReference type="RefSeq" id="XP_034254409.1"/>
    </source>
</evidence>
<feature type="compositionally biased region" description="Low complexity" evidence="9">
    <location>
        <begin position="1145"/>
        <end position="1176"/>
    </location>
</feature>
<dbReference type="PROSITE" id="PS51805">
    <property type="entry name" value="EPHD"/>
    <property type="match status" value="1"/>
</dbReference>
<feature type="compositionally biased region" description="Basic and acidic residues" evidence="9">
    <location>
        <begin position="976"/>
        <end position="1001"/>
    </location>
</feature>
<feature type="region of interest" description="Disordered" evidence="9">
    <location>
        <begin position="2797"/>
        <end position="2894"/>
    </location>
</feature>
<feature type="compositionally biased region" description="Basic and acidic residues" evidence="9">
    <location>
        <begin position="1354"/>
        <end position="1368"/>
    </location>
</feature>
<dbReference type="PROSITE" id="PS01359">
    <property type="entry name" value="ZF_PHD_1"/>
    <property type="match status" value="1"/>
</dbReference>
<protein>
    <recommendedName>
        <fullName evidence="7">PHD finger protein rhinoceros</fullName>
    </recommendedName>
</protein>
<feature type="compositionally biased region" description="Low complexity" evidence="9">
    <location>
        <begin position="758"/>
        <end position="777"/>
    </location>
</feature>
<evidence type="ECO:0000256" key="1">
    <source>
        <dbReference type="ARBA" id="ARBA00022723"/>
    </source>
</evidence>
<dbReference type="Proteomes" id="UP000515158">
    <property type="component" value="Unplaced"/>
</dbReference>
<dbReference type="Pfam" id="PF13831">
    <property type="entry name" value="PHD_2"/>
    <property type="match status" value="1"/>
</dbReference>
<dbReference type="RefSeq" id="XP_034254409.1">
    <property type="nucleotide sequence ID" value="XM_034398518.1"/>
</dbReference>
<feature type="compositionally biased region" description="Basic and acidic residues" evidence="9">
    <location>
        <begin position="831"/>
        <end position="840"/>
    </location>
</feature>
<feature type="compositionally biased region" description="Low complexity" evidence="9">
    <location>
        <begin position="2802"/>
        <end position="2817"/>
    </location>
</feature>
<feature type="compositionally biased region" description="Basic and acidic residues" evidence="9">
    <location>
        <begin position="1027"/>
        <end position="1038"/>
    </location>
</feature>
<feature type="compositionally biased region" description="Polar residues" evidence="9">
    <location>
        <begin position="2317"/>
        <end position="2329"/>
    </location>
</feature>
<dbReference type="InterPro" id="IPR050701">
    <property type="entry name" value="Histone_Mod_Regulator"/>
</dbReference>
<dbReference type="GO" id="GO:0006357">
    <property type="term" value="P:regulation of transcription by RNA polymerase II"/>
    <property type="evidence" value="ECO:0007669"/>
    <property type="project" value="TreeGrafter"/>
</dbReference>
<feature type="compositionally biased region" description="Basic residues" evidence="9">
    <location>
        <begin position="2706"/>
        <end position="2715"/>
    </location>
</feature>
<keyword evidence="1" id="KW-0479">Metal-binding</keyword>
<dbReference type="GO" id="GO:0008270">
    <property type="term" value="F:zinc ion binding"/>
    <property type="evidence" value="ECO:0007669"/>
    <property type="project" value="UniProtKB-KW"/>
</dbReference>
<dbReference type="InterPro" id="IPR034732">
    <property type="entry name" value="EPHD"/>
</dbReference>
<evidence type="ECO:0000256" key="9">
    <source>
        <dbReference type="SAM" id="MobiDB-lite"/>
    </source>
</evidence>
<feature type="region of interest" description="Disordered" evidence="9">
    <location>
        <begin position="2297"/>
        <end position="2391"/>
    </location>
</feature>
<dbReference type="FunFam" id="3.30.40.10:FF:000004">
    <property type="entry name" value="Jade family PHD finger 2"/>
    <property type="match status" value="1"/>
</dbReference>
<evidence type="ECO:0000256" key="5">
    <source>
        <dbReference type="ARBA" id="ARBA00038371"/>
    </source>
</evidence>
<evidence type="ECO:0000259" key="11">
    <source>
        <dbReference type="PROSITE" id="PS51805"/>
    </source>
</evidence>
<feature type="compositionally biased region" description="Polar residues" evidence="9">
    <location>
        <begin position="2936"/>
        <end position="2948"/>
    </location>
</feature>
<feature type="compositionally biased region" description="Polar residues" evidence="9">
    <location>
        <begin position="2193"/>
        <end position="2210"/>
    </location>
</feature>
<feature type="compositionally biased region" description="Basic and acidic residues" evidence="9">
    <location>
        <begin position="1233"/>
        <end position="1242"/>
    </location>
</feature>
<dbReference type="Pfam" id="PF13832">
    <property type="entry name" value="zf-HC5HC2H_2"/>
    <property type="match status" value="1"/>
</dbReference>
<dbReference type="PANTHER" id="PTHR13793">
    <property type="entry name" value="PHD FINGER PROTEINS"/>
    <property type="match status" value="1"/>
</dbReference>
<feature type="compositionally biased region" description="Pro residues" evidence="9">
    <location>
        <begin position="1991"/>
        <end position="2000"/>
    </location>
</feature>
<evidence type="ECO:0000313" key="16">
    <source>
        <dbReference type="RefSeq" id="XP_034254410.1"/>
    </source>
</evidence>
<feature type="compositionally biased region" description="Basic and acidic residues" evidence="9">
    <location>
        <begin position="1376"/>
        <end position="1393"/>
    </location>
</feature>
<dbReference type="RefSeq" id="XP_034254408.1">
    <property type="nucleotide sequence ID" value="XM_034398517.1"/>
</dbReference>
<keyword evidence="12" id="KW-1185">Reference proteome</keyword>
<feature type="region of interest" description="Disordered" evidence="9">
    <location>
        <begin position="2696"/>
        <end position="2719"/>
    </location>
</feature>
<feature type="region of interest" description="Disordered" evidence="9">
    <location>
        <begin position="2740"/>
        <end position="2784"/>
    </location>
</feature>
<dbReference type="CDD" id="cd15573">
    <property type="entry name" value="PHD_JADE"/>
    <property type="match status" value="1"/>
</dbReference>
<dbReference type="SUPFAM" id="SSF57903">
    <property type="entry name" value="FYVE/PHD zinc finger"/>
    <property type="match status" value="1"/>
</dbReference>
<keyword evidence="3 8" id="KW-0863">Zinc-finger</keyword>
<evidence type="ECO:0000259" key="10">
    <source>
        <dbReference type="PROSITE" id="PS50016"/>
    </source>
</evidence>
<evidence type="ECO:0000256" key="6">
    <source>
        <dbReference type="ARBA" id="ARBA00055261"/>
    </source>
</evidence>
<feature type="compositionally biased region" description="Basic and acidic residues" evidence="9">
    <location>
        <begin position="2830"/>
        <end position="2839"/>
    </location>
</feature>
<evidence type="ECO:0000256" key="7">
    <source>
        <dbReference type="ARBA" id="ARBA00068706"/>
    </source>
</evidence>
<dbReference type="InterPro" id="IPR019542">
    <property type="entry name" value="Enhancer_polycomb-like_N"/>
</dbReference>
<dbReference type="SMART" id="SM00249">
    <property type="entry name" value="PHD"/>
    <property type="match status" value="2"/>
</dbReference>
<feature type="compositionally biased region" description="Acidic residues" evidence="9">
    <location>
        <begin position="2365"/>
        <end position="2383"/>
    </location>
</feature>
<dbReference type="CTD" id="38027"/>
<feature type="compositionally biased region" description="Polar residues" evidence="9">
    <location>
        <begin position="652"/>
        <end position="666"/>
    </location>
</feature>
<evidence type="ECO:0000313" key="13">
    <source>
        <dbReference type="RefSeq" id="XP_034254407.1"/>
    </source>
</evidence>
<feature type="compositionally biased region" description="Basic and acidic residues" evidence="9">
    <location>
        <begin position="2306"/>
        <end position="2316"/>
    </location>
</feature>
<feature type="region of interest" description="Disordered" evidence="9">
    <location>
        <begin position="407"/>
        <end position="437"/>
    </location>
</feature>
<dbReference type="PANTHER" id="PTHR13793:SF160">
    <property type="entry name" value="PHD FINGER PROTEIN RHINOCEROS"/>
    <property type="match status" value="1"/>
</dbReference>
<feature type="compositionally biased region" description="Low complexity" evidence="9">
    <location>
        <begin position="1545"/>
        <end position="1560"/>
    </location>
</feature>
<gene>
    <name evidence="13 14 15 16" type="primary">LOC117653121</name>
</gene>
<name>A0A6P9A8R4_THRPL</name>
<feature type="region of interest" description="Disordered" evidence="9">
    <location>
        <begin position="618"/>
        <end position="1581"/>
    </location>
</feature>
<feature type="compositionally biased region" description="Polar residues" evidence="9">
    <location>
        <begin position="1478"/>
        <end position="1488"/>
    </location>
</feature>
<feature type="region of interest" description="Disordered" evidence="9">
    <location>
        <begin position="1970"/>
        <end position="2002"/>
    </location>
</feature>
<dbReference type="InterPro" id="IPR011011">
    <property type="entry name" value="Znf_FYVE_PHD"/>
</dbReference>
<dbReference type="InterPro" id="IPR001965">
    <property type="entry name" value="Znf_PHD"/>
</dbReference>
<dbReference type="RefSeq" id="XP_034254407.1">
    <property type="nucleotide sequence ID" value="XM_034398516.1"/>
</dbReference>
<dbReference type="GeneID" id="117653121"/>
<feature type="region of interest" description="Disordered" evidence="9">
    <location>
        <begin position="2103"/>
        <end position="2272"/>
    </location>
</feature>
<evidence type="ECO:0000256" key="8">
    <source>
        <dbReference type="PROSITE-ProRule" id="PRU00146"/>
    </source>
</evidence>
<organism evidence="13">
    <name type="scientific">Thrips palmi</name>
    <name type="common">Melon thrips</name>
    <dbReference type="NCBI Taxonomy" id="161013"/>
    <lineage>
        <taxon>Eukaryota</taxon>
        <taxon>Metazoa</taxon>
        <taxon>Ecdysozoa</taxon>
        <taxon>Arthropoda</taxon>
        <taxon>Hexapoda</taxon>
        <taxon>Insecta</taxon>
        <taxon>Pterygota</taxon>
        <taxon>Neoptera</taxon>
        <taxon>Paraneoptera</taxon>
        <taxon>Thysanoptera</taxon>
        <taxon>Terebrantia</taxon>
        <taxon>Thripoidea</taxon>
        <taxon>Thripidae</taxon>
        <taxon>Thrips</taxon>
    </lineage>
</organism>
<evidence type="ECO:0000256" key="3">
    <source>
        <dbReference type="ARBA" id="ARBA00022771"/>
    </source>
</evidence>
<feature type="compositionally biased region" description="Basic and acidic residues" evidence="9">
    <location>
        <begin position="1308"/>
        <end position="1342"/>
    </location>
</feature>
<feature type="compositionally biased region" description="Basic and acidic residues" evidence="9">
    <location>
        <begin position="1179"/>
        <end position="1215"/>
    </location>
</feature>
<evidence type="ECO:0000313" key="12">
    <source>
        <dbReference type="Proteomes" id="UP000515158"/>
    </source>
</evidence>
<reference evidence="13 14" key="1">
    <citation type="submission" date="2025-04" db="UniProtKB">
        <authorList>
            <consortium name="RefSeq"/>
        </authorList>
    </citation>
    <scope>IDENTIFICATION</scope>
    <source>
        <tissue evidence="13 14">Total insect</tissue>
    </source>
</reference>
<feature type="compositionally biased region" description="Polar residues" evidence="9">
    <location>
        <begin position="2853"/>
        <end position="2866"/>
    </location>
</feature>
<feature type="region of interest" description="Disordered" evidence="9">
    <location>
        <begin position="2921"/>
        <end position="2955"/>
    </location>
</feature>
<dbReference type="InterPro" id="IPR019787">
    <property type="entry name" value="Znf_PHD-finger"/>
</dbReference>
<feature type="compositionally biased region" description="Basic and acidic residues" evidence="9">
    <location>
        <begin position="1045"/>
        <end position="1082"/>
    </location>
</feature>
<dbReference type="FunFam" id="3.30.40.10:FF:000030">
    <property type="entry name" value="Protein Jade-1 isoform 1"/>
    <property type="match status" value="1"/>
</dbReference>
<feature type="compositionally biased region" description="Basic and acidic residues" evidence="9">
    <location>
        <begin position="1402"/>
        <end position="1449"/>
    </location>
</feature>
<feature type="compositionally biased region" description="Basic residues" evidence="9">
    <location>
        <begin position="2757"/>
        <end position="2767"/>
    </location>
</feature>
<feature type="compositionally biased region" description="Basic and acidic residues" evidence="9">
    <location>
        <begin position="1532"/>
        <end position="1541"/>
    </location>
</feature>
<feature type="compositionally biased region" description="Polar residues" evidence="9">
    <location>
        <begin position="2610"/>
        <end position="2623"/>
    </location>
</feature>
<evidence type="ECO:0000256" key="2">
    <source>
        <dbReference type="ARBA" id="ARBA00022737"/>
    </source>
</evidence>
<feature type="compositionally biased region" description="Low complexity" evidence="9">
    <location>
        <begin position="2491"/>
        <end position="2527"/>
    </location>
</feature>
<feature type="compositionally biased region" description="Basic and acidic residues" evidence="9">
    <location>
        <begin position="929"/>
        <end position="945"/>
    </location>
</feature>
<comment type="similarity">
    <text evidence="5">Belongs to the JADE family.</text>
</comment>